<dbReference type="OrthoDB" id="10003767at2759"/>
<dbReference type="InterPro" id="IPR011009">
    <property type="entry name" value="Kinase-like_dom_sf"/>
</dbReference>
<evidence type="ECO:0000259" key="2">
    <source>
        <dbReference type="Pfam" id="PF01636"/>
    </source>
</evidence>
<proteinExistence type="predicted"/>
<organism evidence="3 4">
    <name type="scientific">Steccherinum ochraceum</name>
    <dbReference type="NCBI Taxonomy" id="92696"/>
    <lineage>
        <taxon>Eukaryota</taxon>
        <taxon>Fungi</taxon>
        <taxon>Dikarya</taxon>
        <taxon>Basidiomycota</taxon>
        <taxon>Agaricomycotina</taxon>
        <taxon>Agaricomycetes</taxon>
        <taxon>Polyporales</taxon>
        <taxon>Steccherinaceae</taxon>
        <taxon>Steccherinum</taxon>
    </lineage>
</organism>
<keyword evidence="4" id="KW-1185">Reference proteome</keyword>
<dbReference type="EMBL" id="RWJN01000084">
    <property type="protein sequence ID" value="TCD67816.1"/>
    <property type="molecule type" value="Genomic_DNA"/>
</dbReference>
<dbReference type="PANTHER" id="PTHR21310">
    <property type="entry name" value="AMINOGLYCOSIDE PHOSPHOTRANSFERASE-RELATED-RELATED"/>
    <property type="match status" value="1"/>
</dbReference>
<dbReference type="InterPro" id="IPR002575">
    <property type="entry name" value="Aminoglycoside_PTrfase"/>
</dbReference>
<name>A0A4R0RJY5_9APHY</name>
<dbReference type="InterPro" id="IPR051678">
    <property type="entry name" value="AGP_Transferase"/>
</dbReference>
<gene>
    <name evidence="3" type="ORF">EIP91_011878</name>
</gene>
<dbReference type="Gene3D" id="3.30.200.20">
    <property type="entry name" value="Phosphorylase Kinase, domain 1"/>
    <property type="match status" value="1"/>
</dbReference>
<accession>A0A4R0RJY5</accession>
<evidence type="ECO:0000313" key="4">
    <source>
        <dbReference type="Proteomes" id="UP000292702"/>
    </source>
</evidence>
<dbReference type="Gene3D" id="3.90.1200.10">
    <property type="match status" value="1"/>
</dbReference>
<dbReference type="Pfam" id="PF01636">
    <property type="entry name" value="APH"/>
    <property type="match status" value="1"/>
</dbReference>
<comment type="caution">
    <text evidence="3">The sequence shown here is derived from an EMBL/GenBank/DDBJ whole genome shotgun (WGS) entry which is preliminary data.</text>
</comment>
<dbReference type="AlphaFoldDB" id="A0A4R0RJY5"/>
<evidence type="ECO:0000313" key="3">
    <source>
        <dbReference type="EMBL" id="TCD67816.1"/>
    </source>
</evidence>
<evidence type="ECO:0000256" key="1">
    <source>
        <dbReference type="SAM" id="MobiDB-lite"/>
    </source>
</evidence>
<feature type="region of interest" description="Disordered" evidence="1">
    <location>
        <begin position="1"/>
        <end position="22"/>
    </location>
</feature>
<reference evidence="3 4" key="1">
    <citation type="submission" date="2018-11" db="EMBL/GenBank/DDBJ databases">
        <title>Genome assembly of Steccherinum ochraceum LE-BIN_3174, the white-rot fungus of the Steccherinaceae family (The Residual Polyporoid clade, Polyporales, Basidiomycota).</title>
        <authorList>
            <person name="Fedorova T.V."/>
            <person name="Glazunova O.A."/>
            <person name="Landesman E.O."/>
            <person name="Moiseenko K.V."/>
            <person name="Psurtseva N.V."/>
            <person name="Savinova O.S."/>
            <person name="Shakhova N.V."/>
            <person name="Tyazhelova T.V."/>
            <person name="Vasina D.V."/>
        </authorList>
    </citation>
    <scope>NUCLEOTIDE SEQUENCE [LARGE SCALE GENOMIC DNA]</scope>
    <source>
        <strain evidence="3 4">LE-BIN_3174</strain>
    </source>
</reference>
<dbReference type="SUPFAM" id="SSF56112">
    <property type="entry name" value="Protein kinase-like (PK-like)"/>
    <property type="match status" value="1"/>
</dbReference>
<protein>
    <recommendedName>
        <fullName evidence="2">Aminoglycoside phosphotransferase domain-containing protein</fullName>
    </recommendedName>
</protein>
<feature type="domain" description="Aminoglycoside phosphotransferase" evidence="2">
    <location>
        <begin position="48"/>
        <end position="314"/>
    </location>
</feature>
<dbReference type="Proteomes" id="UP000292702">
    <property type="component" value="Unassembled WGS sequence"/>
</dbReference>
<dbReference type="PANTHER" id="PTHR21310:SF15">
    <property type="entry name" value="AMINOGLYCOSIDE PHOSPHOTRANSFERASE DOMAIN-CONTAINING PROTEIN"/>
    <property type="match status" value="1"/>
</dbReference>
<sequence>MSPLEMKLEFPAATAPPPPDLSRPDSLFDAAATIAMQVFPDMTLTKITSFDSGVYNQLFELDLASSGGRSGERPILRVATVKKATSDISLESEVATMAYIKLYTTIPVPDVYAYCPNAKNPLGAPFVIISRMVGQALDVAWPQLSYDARVRVIQEYARVTSKLLQCQFPLIGSLHFGTDDSPIVLGDVSLRKMCADIRAEYEDYASWKGPWQDAAQWLKASLEDELQFMTKDSLKCQSWNDQVLVLDIDTIWPIAQRIIPELLNKWTPLVASDKWSKGPFYLGHADLSFANVMVDKDGSITGVVDWEMSSTMPLWNVVCCPPWAEDIELCDSFTFQIVYLDELGRLGLSDDIIDVARHDGWRRDYADG</sequence>